<name>A0A4R8VD20_9MICO</name>
<dbReference type="GO" id="GO:0003700">
    <property type="term" value="F:DNA-binding transcription factor activity"/>
    <property type="evidence" value="ECO:0007669"/>
    <property type="project" value="InterPro"/>
</dbReference>
<keyword evidence="1" id="KW-0805">Transcription regulation</keyword>
<dbReference type="CDD" id="cd07377">
    <property type="entry name" value="WHTH_GntR"/>
    <property type="match status" value="1"/>
</dbReference>
<keyword evidence="5" id="KW-1185">Reference proteome</keyword>
<dbReference type="GO" id="GO:0003677">
    <property type="term" value="F:DNA binding"/>
    <property type="evidence" value="ECO:0007669"/>
    <property type="project" value="UniProtKB-KW"/>
</dbReference>
<dbReference type="InterPro" id="IPR008920">
    <property type="entry name" value="TF_FadR/GntR_C"/>
</dbReference>
<dbReference type="AlphaFoldDB" id="A0A4R8VD20"/>
<dbReference type="Gene3D" id="1.20.120.530">
    <property type="entry name" value="GntR ligand-binding domain-like"/>
    <property type="match status" value="1"/>
</dbReference>
<sequence>MRASDTAYAALRDDILQWRFPPGTAFAEVEQANRLSISRTPIREAFARLTAEGLLVALPGRGLVVSELSRSTIVELFELRIVIESEAARLVALRRDRDVFEQLRAEFADAAALLDNGDDLGEYYALVARLDAAMDEATNSRFLLGAIRQLRPHLVRARRLARDNHARLVAAAGEHLTIVEAIVDGDDQLAADATAVHLRKSLKNILDSVDGATTTTAMNNS</sequence>
<organism evidence="4 5">
    <name type="scientific">Terrimesophilobacter mesophilus</name>
    <dbReference type="NCBI Taxonomy" id="433647"/>
    <lineage>
        <taxon>Bacteria</taxon>
        <taxon>Bacillati</taxon>
        <taxon>Actinomycetota</taxon>
        <taxon>Actinomycetes</taxon>
        <taxon>Micrococcales</taxon>
        <taxon>Microbacteriaceae</taxon>
        <taxon>Terrimesophilobacter</taxon>
    </lineage>
</organism>
<dbReference type="Gene3D" id="1.10.10.10">
    <property type="entry name" value="Winged helix-like DNA-binding domain superfamily/Winged helix DNA-binding domain"/>
    <property type="match status" value="1"/>
</dbReference>
<dbReference type="SMART" id="SM00895">
    <property type="entry name" value="FCD"/>
    <property type="match status" value="1"/>
</dbReference>
<dbReference type="PROSITE" id="PS50949">
    <property type="entry name" value="HTH_GNTR"/>
    <property type="match status" value="1"/>
</dbReference>
<dbReference type="InterPro" id="IPR011711">
    <property type="entry name" value="GntR_C"/>
</dbReference>
<dbReference type="PANTHER" id="PTHR43537">
    <property type="entry name" value="TRANSCRIPTIONAL REGULATOR, GNTR FAMILY"/>
    <property type="match status" value="1"/>
</dbReference>
<dbReference type="PANTHER" id="PTHR43537:SF49">
    <property type="entry name" value="TRANSCRIPTIONAL REGULATORY PROTEIN"/>
    <property type="match status" value="1"/>
</dbReference>
<evidence type="ECO:0000256" key="2">
    <source>
        <dbReference type="ARBA" id="ARBA00023125"/>
    </source>
</evidence>
<evidence type="ECO:0000313" key="5">
    <source>
        <dbReference type="Proteomes" id="UP000298488"/>
    </source>
</evidence>
<reference evidence="4 5" key="1">
    <citation type="submission" date="2019-03" db="EMBL/GenBank/DDBJ databases">
        <title>Genomics of glacier-inhabiting Cryobacterium strains.</title>
        <authorList>
            <person name="Liu Q."/>
            <person name="Xin Y.-H."/>
        </authorList>
    </citation>
    <scope>NUCLEOTIDE SEQUENCE [LARGE SCALE GENOMIC DNA]</scope>
    <source>
        <strain evidence="4 5">CGMCC 1.10440</strain>
    </source>
</reference>
<dbReference type="SMART" id="SM00345">
    <property type="entry name" value="HTH_GNTR"/>
    <property type="match status" value="1"/>
</dbReference>
<dbReference type="Proteomes" id="UP000298488">
    <property type="component" value="Unassembled WGS sequence"/>
</dbReference>
<proteinExistence type="predicted"/>
<dbReference type="InterPro" id="IPR000524">
    <property type="entry name" value="Tscrpt_reg_HTH_GntR"/>
</dbReference>
<dbReference type="OrthoDB" id="8680240at2"/>
<comment type="caution">
    <text evidence="4">The sequence shown here is derived from an EMBL/GenBank/DDBJ whole genome shotgun (WGS) entry which is preliminary data.</text>
</comment>
<dbReference type="Pfam" id="PF00392">
    <property type="entry name" value="GntR"/>
    <property type="match status" value="1"/>
</dbReference>
<dbReference type="InterPro" id="IPR036388">
    <property type="entry name" value="WH-like_DNA-bd_sf"/>
</dbReference>
<evidence type="ECO:0000313" key="4">
    <source>
        <dbReference type="EMBL" id="TFB80366.1"/>
    </source>
</evidence>
<dbReference type="EMBL" id="SOFI01000003">
    <property type="protein sequence ID" value="TFB80366.1"/>
    <property type="molecule type" value="Genomic_DNA"/>
</dbReference>
<dbReference type="SUPFAM" id="SSF48008">
    <property type="entry name" value="GntR ligand-binding domain-like"/>
    <property type="match status" value="1"/>
</dbReference>
<keyword evidence="2" id="KW-0238">DNA-binding</keyword>
<accession>A0A4R8VD20</accession>
<evidence type="ECO:0000256" key="1">
    <source>
        <dbReference type="ARBA" id="ARBA00023015"/>
    </source>
</evidence>
<dbReference type="InterPro" id="IPR036390">
    <property type="entry name" value="WH_DNA-bd_sf"/>
</dbReference>
<evidence type="ECO:0000256" key="3">
    <source>
        <dbReference type="ARBA" id="ARBA00023163"/>
    </source>
</evidence>
<dbReference type="Pfam" id="PF07729">
    <property type="entry name" value="FCD"/>
    <property type="match status" value="1"/>
</dbReference>
<protein>
    <submittedName>
        <fullName evidence="4">GntR family transcriptional regulator</fullName>
    </submittedName>
</protein>
<gene>
    <name evidence="4" type="ORF">E3N84_10205</name>
</gene>
<dbReference type="RefSeq" id="WP_104096223.1">
    <property type="nucleotide sequence ID" value="NZ_JACHBP010000001.1"/>
</dbReference>
<keyword evidence="3" id="KW-0804">Transcription</keyword>
<dbReference type="SUPFAM" id="SSF46785">
    <property type="entry name" value="Winged helix' DNA-binding domain"/>
    <property type="match status" value="1"/>
</dbReference>